<proteinExistence type="predicted"/>
<organism evidence="1 2">
    <name type="scientific">Chionoecetes opilio</name>
    <name type="common">Atlantic snow crab</name>
    <name type="synonym">Cancer opilio</name>
    <dbReference type="NCBI Taxonomy" id="41210"/>
    <lineage>
        <taxon>Eukaryota</taxon>
        <taxon>Metazoa</taxon>
        <taxon>Ecdysozoa</taxon>
        <taxon>Arthropoda</taxon>
        <taxon>Crustacea</taxon>
        <taxon>Multicrustacea</taxon>
        <taxon>Malacostraca</taxon>
        <taxon>Eumalacostraca</taxon>
        <taxon>Eucarida</taxon>
        <taxon>Decapoda</taxon>
        <taxon>Pleocyemata</taxon>
        <taxon>Brachyura</taxon>
        <taxon>Eubrachyura</taxon>
        <taxon>Majoidea</taxon>
        <taxon>Majidae</taxon>
        <taxon>Chionoecetes</taxon>
    </lineage>
</organism>
<comment type="caution">
    <text evidence="1">The sequence shown here is derived from an EMBL/GenBank/DDBJ whole genome shotgun (WGS) entry which is preliminary data.</text>
</comment>
<accession>A0A8J4Y6R0</accession>
<dbReference type="Proteomes" id="UP000770661">
    <property type="component" value="Unassembled WGS sequence"/>
</dbReference>
<dbReference type="Gene3D" id="2.30.30.140">
    <property type="match status" value="1"/>
</dbReference>
<keyword evidence="2" id="KW-1185">Reference proteome</keyword>
<sequence length="495" mass="49861">MFVDFGDCFISSLDKVHALIPAFSTLPCLAIKAELVDIEAANRDWSPEDACRFRELAQCKNFVYRAGQEGCAQCRPGCVGAGCAQCQCQGVGCSVPGVLGTALLSASARVWVLSASDRCVGGLCSVPGQVLGLSARVCWEGCAQCQCQGVGCSVPGCVGTGCAQCQCQGVLGRAVLSARPGVWGRAVSVPVTGCWVLSARVLVAQCRGWVLRCQGVWVPGQGGCVWRAQASARVLGDSVQGVGAGCCSGQCQGVGCFSARVCRTGCASVAVQVLVLSAKGCWTGWAQCQCRVVGVSARVVGTGCASVPVQGVLGRAVLRPVPGCVGAGCAQCQCQGVLGRAVLSAVTGVCSDGAVLQCQCHGVLCQCQGVGCSVAQCQVCWDGLASGQCMVWVLSGQGVGCSVPVPRDCWGGLCSDASAMVLGAQARVLVLSAICQGVLGRAVLSASARVALGGLCSVPSARVLGASVPGVLGRAVLSASARVLGAQFQGVLGGL</sequence>
<dbReference type="Gene3D" id="2.40.50.90">
    <property type="match status" value="1"/>
</dbReference>
<name>A0A8J4Y6R0_CHIOP</name>
<dbReference type="InterPro" id="IPR035437">
    <property type="entry name" value="SNase_OB-fold_sf"/>
</dbReference>
<gene>
    <name evidence="1" type="ORF">GWK47_052158</name>
</gene>
<evidence type="ECO:0000313" key="2">
    <source>
        <dbReference type="Proteomes" id="UP000770661"/>
    </source>
</evidence>
<reference evidence="1" key="1">
    <citation type="submission" date="2020-07" db="EMBL/GenBank/DDBJ databases">
        <title>The High-quality genome of the commercially important snow crab, Chionoecetes opilio.</title>
        <authorList>
            <person name="Jeong J.-H."/>
            <person name="Ryu S."/>
        </authorList>
    </citation>
    <scope>NUCLEOTIDE SEQUENCE</scope>
    <source>
        <strain evidence="1">MADBK_172401_WGS</strain>
        <tissue evidence="1">Digestive gland</tissue>
    </source>
</reference>
<dbReference type="EMBL" id="JACEEZ010015795">
    <property type="protein sequence ID" value="KAG0718589.1"/>
    <property type="molecule type" value="Genomic_DNA"/>
</dbReference>
<dbReference type="AlphaFoldDB" id="A0A8J4Y6R0"/>
<evidence type="ECO:0000313" key="1">
    <source>
        <dbReference type="EMBL" id="KAG0718589.1"/>
    </source>
</evidence>
<protein>
    <submittedName>
        <fullName evidence="1">Uncharacterized protein</fullName>
    </submittedName>
</protein>
<dbReference type="OrthoDB" id="10034606at2759"/>